<evidence type="ECO:0000313" key="3">
    <source>
        <dbReference type="Proteomes" id="UP000641025"/>
    </source>
</evidence>
<name>A0ABS0YR40_9BACT</name>
<reference evidence="2 3" key="1">
    <citation type="submission" date="2020-12" db="EMBL/GenBank/DDBJ databases">
        <title>Geomonas sp. Red259, isolated from paddy soil.</title>
        <authorList>
            <person name="Xu Z."/>
            <person name="Zhang Z."/>
            <person name="Masuda Y."/>
            <person name="Itoh H."/>
            <person name="Senoo K."/>
        </authorList>
    </citation>
    <scope>NUCLEOTIDE SEQUENCE [LARGE SCALE GENOMIC DNA]</scope>
    <source>
        <strain evidence="2 3">Red259</strain>
    </source>
</reference>
<dbReference type="EMBL" id="JAEMHK010000006">
    <property type="protein sequence ID" value="MBJ6800426.1"/>
    <property type="molecule type" value="Genomic_DNA"/>
</dbReference>
<dbReference type="RefSeq" id="WP_199394935.1">
    <property type="nucleotide sequence ID" value="NZ_JAEMHK010000006.1"/>
</dbReference>
<dbReference type="Pfam" id="PF20586">
    <property type="entry name" value="DUF6788"/>
    <property type="match status" value="1"/>
</dbReference>
<dbReference type="InterPro" id="IPR046738">
    <property type="entry name" value="DUF6788"/>
</dbReference>
<accession>A0ABS0YR40</accession>
<evidence type="ECO:0000313" key="2">
    <source>
        <dbReference type="EMBL" id="MBJ6800426.1"/>
    </source>
</evidence>
<dbReference type="Proteomes" id="UP000641025">
    <property type="component" value="Unassembled WGS sequence"/>
</dbReference>
<protein>
    <recommendedName>
        <fullName evidence="1">DUF6788 domain-containing protein</fullName>
    </recommendedName>
</protein>
<gene>
    <name evidence="2" type="ORF">JFN90_09795</name>
</gene>
<proteinExistence type="predicted"/>
<comment type="caution">
    <text evidence="2">The sequence shown here is derived from an EMBL/GenBank/DDBJ whole genome shotgun (WGS) entry which is preliminary data.</text>
</comment>
<keyword evidence="3" id="KW-1185">Reference proteome</keyword>
<organism evidence="2 3">
    <name type="scientific">Geomonas propionica</name>
    <dbReference type="NCBI Taxonomy" id="2798582"/>
    <lineage>
        <taxon>Bacteria</taxon>
        <taxon>Pseudomonadati</taxon>
        <taxon>Thermodesulfobacteriota</taxon>
        <taxon>Desulfuromonadia</taxon>
        <taxon>Geobacterales</taxon>
        <taxon>Geobacteraceae</taxon>
        <taxon>Geomonas</taxon>
    </lineage>
</organism>
<feature type="domain" description="DUF6788" evidence="1">
    <location>
        <begin position="20"/>
        <end position="81"/>
    </location>
</feature>
<sequence length="119" mass="14124">MRNGKFEDEGIKGMLRDEFNRCHELIEQIKQVLSAYPKGCLVVKRIKVRGRVYEYLHLQWREGDKVVSRHVNVKEVPDLKKQLEQREAYRNNCVVLEKRLKYLAPLIGEKKSSRKCCHV</sequence>
<evidence type="ECO:0000259" key="1">
    <source>
        <dbReference type="Pfam" id="PF20586"/>
    </source>
</evidence>